<organism evidence="2 3">
    <name type="scientific">Eumeta variegata</name>
    <name type="common">Bagworm moth</name>
    <name type="synonym">Eumeta japonica</name>
    <dbReference type="NCBI Taxonomy" id="151549"/>
    <lineage>
        <taxon>Eukaryota</taxon>
        <taxon>Metazoa</taxon>
        <taxon>Ecdysozoa</taxon>
        <taxon>Arthropoda</taxon>
        <taxon>Hexapoda</taxon>
        <taxon>Insecta</taxon>
        <taxon>Pterygota</taxon>
        <taxon>Neoptera</taxon>
        <taxon>Endopterygota</taxon>
        <taxon>Lepidoptera</taxon>
        <taxon>Glossata</taxon>
        <taxon>Ditrysia</taxon>
        <taxon>Tineoidea</taxon>
        <taxon>Psychidae</taxon>
        <taxon>Oiketicinae</taxon>
        <taxon>Eumeta</taxon>
    </lineage>
</organism>
<accession>A0A4C1XL13</accession>
<feature type="region of interest" description="Disordered" evidence="1">
    <location>
        <begin position="60"/>
        <end position="83"/>
    </location>
</feature>
<name>A0A4C1XL13_EUMVA</name>
<comment type="caution">
    <text evidence="2">The sequence shown here is derived from an EMBL/GenBank/DDBJ whole genome shotgun (WGS) entry which is preliminary data.</text>
</comment>
<evidence type="ECO:0000313" key="2">
    <source>
        <dbReference type="EMBL" id="GBP63682.1"/>
    </source>
</evidence>
<dbReference type="AlphaFoldDB" id="A0A4C1XL13"/>
<proteinExistence type="predicted"/>
<sequence>MEYFFFANPFRKRAKSPLSALRLPKTFEGLMSDRHQLRDMPSSTSSRKKPSNRHVKLNLMKASLPTRANRTHGDGLGGRASMG</sequence>
<evidence type="ECO:0000313" key="3">
    <source>
        <dbReference type="Proteomes" id="UP000299102"/>
    </source>
</evidence>
<reference evidence="2 3" key="1">
    <citation type="journal article" date="2019" name="Commun. Biol.">
        <title>The bagworm genome reveals a unique fibroin gene that provides high tensile strength.</title>
        <authorList>
            <person name="Kono N."/>
            <person name="Nakamura H."/>
            <person name="Ohtoshi R."/>
            <person name="Tomita M."/>
            <person name="Numata K."/>
            <person name="Arakawa K."/>
        </authorList>
    </citation>
    <scope>NUCLEOTIDE SEQUENCE [LARGE SCALE GENOMIC DNA]</scope>
</reference>
<protein>
    <submittedName>
        <fullName evidence="2">Uncharacterized protein</fullName>
    </submittedName>
</protein>
<gene>
    <name evidence="2" type="ORF">EVAR_82042_1</name>
</gene>
<dbReference type="EMBL" id="BGZK01000876">
    <property type="protein sequence ID" value="GBP63682.1"/>
    <property type="molecule type" value="Genomic_DNA"/>
</dbReference>
<feature type="compositionally biased region" description="Gly residues" evidence="1">
    <location>
        <begin position="74"/>
        <end position="83"/>
    </location>
</feature>
<dbReference type="Proteomes" id="UP000299102">
    <property type="component" value="Unassembled WGS sequence"/>
</dbReference>
<evidence type="ECO:0000256" key="1">
    <source>
        <dbReference type="SAM" id="MobiDB-lite"/>
    </source>
</evidence>
<keyword evidence="3" id="KW-1185">Reference proteome</keyword>